<dbReference type="InterPro" id="IPR003595">
    <property type="entry name" value="Tyr_Pase_cat"/>
</dbReference>
<dbReference type="AlphaFoldDB" id="A0A7L3FKI0"/>
<dbReference type="Proteomes" id="UP000557426">
    <property type="component" value="Unassembled WGS sequence"/>
</dbReference>
<dbReference type="PROSITE" id="PS00383">
    <property type="entry name" value="TYR_PHOSPHATASE_1"/>
    <property type="match status" value="1"/>
</dbReference>
<dbReference type="Gene3D" id="3.90.190.10">
    <property type="entry name" value="Protein tyrosine phosphatase superfamily"/>
    <property type="match status" value="1"/>
</dbReference>
<dbReference type="EMBL" id="VZTU01022817">
    <property type="protein sequence ID" value="NXT81516.1"/>
    <property type="molecule type" value="Genomic_DNA"/>
</dbReference>
<proteinExistence type="predicted"/>
<dbReference type="GO" id="GO:0004725">
    <property type="term" value="F:protein tyrosine phosphatase activity"/>
    <property type="evidence" value="ECO:0007669"/>
    <property type="project" value="InterPro"/>
</dbReference>
<feature type="domain" description="Tyrosine-protein phosphatase" evidence="1">
    <location>
        <begin position="1"/>
        <end position="99"/>
    </location>
</feature>
<dbReference type="InterPro" id="IPR016130">
    <property type="entry name" value="Tyr_Pase_AS"/>
</dbReference>
<dbReference type="PROSITE" id="PS50056">
    <property type="entry name" value="TYR_PHOSPHATASE_2"/>
    <property type="match status" value="1"/>
</dbReference>
<keyword evidence="4" id="KW-1185">Reference proteome</keyword>
<dbReference type="InterPro" id="IPR029021">
    <property type="entry name" value="Prot-tyrosine_phosphatase-like"/>
</dbReference>
<dbReference type="GO" id="GO:0005737">
    <property type="term" value="C:cytoplasm"/>
    <property type="evidence" value="ECO:0007669"/>
    <property type="project" value="TreeGrafter"/>
</dbReference>
<gene>
    <name evidence="3" type="primary">Ptpn3</name>
    <name evidence="3" type="ORF">ZAPATR_R02617</name>
</gene>
<feature type="non-terminal residue" evidence="3">
    <location>
        <position position="99"/>
    </location>
</feature>
<feature type="non-terminal residue" evidence="3">
    <location>
        <position position="1"/>
    </location>
</feature>
<dbReference type="PANTHER" id="PTHR45706">
    <property type="entry name" value="TYROSINE-PROTEIN PHOSPHATASE"/>
    <property type="match status" value="1"/>
</dbReference>
<dbReference type="PRINTS" id="PR00700">
    <property type="entry name" value="PRTYPHPHTASE"/>
</dbReference>
<name>A0A7L3FKI0_9GRUI</name>
<feature type="domain" description="Tyrosine specific protein phosphatases" evidence="2">
    <location>
        <begin position="30"/>
        <end position="99"/>
    </location>
</feature>
<evidence type="ECO:0000259" key="1">
    <source>
        <dbReference type="PROSITE" id="PS50055"/>
    </source>
</evidence>
<dbReference type="SUPFAM" id="SSF52799">
    <property type="entry name" value="(Phosphotyrosine protein) phosphatases II"/>
    <property type="match status" value="1"/>
</dbReference>
<organism evidence="3 4">
    <name type="scientific">Zapornia atra</name>
    <name type="common">Henderson crake</name>
    <dbReference type="NCBI Taxonomy" id="2585822"/>
    <lineage>
        <taxon>Eukaryota</taxon>
        <taxon>Metazoa</taxon>
        <taxon>Chordata</taxon>
        <taxon>Craniata</taxon>
        <taxon>Vertebrata</taxon>
        <taxon>Euteleostomi</taxon>
        <taxon>Archelosauria</taxon>
        <taxon>Archosauria</taxon>
        <taxon>Dinosauria</taxon>
        <taxon>Saurischia</taxon>
        <taxon>Theropoda</taxon>
        <taxon>Coelurosauria</taxon>
        <taxon>Aves</taxon>
        <taxon>Neognathae</taxon>
        <taxon>Neoaves</taxon>
        <taxon>Gruiformes</taxon>
        <taxon>Rallidae</taxon>
        <taxon>Zapornia</taxon>
    </lineage>
</organism>
<evidence type="ECO:0000313" key="3">
    <source>
        <dbReference type="EMBL" id="NXT81516.1"/>
    </source>
</evidence>
<evidence type="ECO:0000259" key="2">
    <source>
        <dbReference type="PROSITE" id="PS50056"/>
    </source>
</evidence>
<dbReference type="InterPro" id="IPR000242">
    <property type="entry name" value="PTP_cat"/>
</dbReference>
<protein>
    <submittedName>
        <fullName evidence="3">PTN3 phosphatase</fullName>
    </submittedName>
</protein>
<accession>A0A7L3FKI0</accession>
<dbReference type="InterPro" id="IPR000387">
    <property type="entry name" value="Tyr_Pase_dom"/>
</dbReference>
<reference evidence="3 4" key="1">
    <citation type="submission" date="2019-09" db="EMBL/GenBank/DDBJ databases">
        <title>Bird 10,000 Genomes (B10K) Project - Family phase.</title>
        <authorList>
            <person name="Zhang G."/>
        </authorList>
    </citation>
    <scope>NUCLEOTIDE SEQUENCE [LARGE SCALE GENOMIC DNA]</scope>
    <source>
        <strain evidence="3">B10K-DU-011-47</strain>
        <tissue evidence="3">Mixed tissue sample</tissue>
    </source>
</reference>
<dbReference type="PANTHER" id="PTHR45706:SF5">
    <property type="entry name" value="TYROSINE-PROTEIN PHOSPHATASE NON-RECEPTOR TYPE 3"/>
    <property type="match status" value="1"/>
</dbReference>
<evidence type="ECO:0000313" key="4">
    <source>
        <dbReference type="Proteomes" id="UP000557426"/>
    </source>
</evidence>
<sequence length="99" mass="11347">LTAFQTEQQHTVTHLQYVAWPDHGVPDDSMDFLEFVTCMRPKRVENEPVLVHCSAGIGRTGVLVTMETAMCLIERNQPVYPLDIVRKMRDQRAMMVQTS</sequence>
<comment type="caution">
    <text evidence="3">The sequence shown here is derived from an EMBL/GenBank/DDBJ whole genome shotgun (WGS) entry which is preliminary data.</text>
</comment>
<dbReference type="PROSITE" id="PS50055">
    <property type="entry name" value="TYR_PHOSPHATASE_PTP"/>
    <property type="match status" value="1"/>
</dbReference>
<dbReference type="GO" id="GO:0009898">
    <property type="term" value="C:cytoplasmic side of plasma membrane"/>
    <property type="evidence" value="ECO:0007669"/>
    <property type="project" value="TreeGrafter"/>
</dbReference>
<dbReference type="SMART" id="SM00404">
    <property type="entry name" value="PTPc_motif"/>
    <property type="match status" value="1"/>
</dbReference>
<dbReference type="Pfam" id="PF00102">
    <property type="entry name" value="Y_phosphatase"/>
    <property type="match status" value="1"/>
</dbReference>